<proteinExistence type="inferred from homology"/>
<dbReference type="PANTHER" id="PTHR43673">
    <property type="entry name" value="NAD(P)H NITROREDUCTASE YDGI-RELATED"/>
    <property type="match status" value="1"/>
</dbReference>
<protein>
    <submittedName>
        <fullName evidence="4">Unannotated protein</fullName>
    </submittedName>
</protein>
<reference evidence="4" key="1">
    <citation type="submission" date="2020-05" db="EMBL/GenBank/DDBJ databases">
        <authorList>
            <person name="Chiriac C."/>
            <person name="Salcher M."/>
            <person name="Ghai R."/>
            <person name="Kavagutti S V."/>
        </authorList>
    </citation>
    <scope>NUCLEOTIDE SEQUENCE</scope>
</reference>
<dbReference type="PANTHER" id="PTHR43673:SF10">
    <property type="entry name" value="NADH DEHYDROGENASE_NAD(P)H NITROREDUCTASE XCC3605-RELATED"/>
    <property type="match status" value="1"/>
</dbReference>
<comment type="similarity">
    <text evidence="1">Belongs to the nitroreductase family.</text>
</comment>
<dbReference type="InterPro" id="IPR000415">
    <property type="entry name" value="Nitroreductase-like"/>
</dbReference>
<dbReference type="SMART" id="SM00418">
    <property type="entry name" value="HTH_ARSR"/>
    <property type="match status" value="1"/>
</dbReference>
<organism evidence="4">
    <name type="scientific">freshwater metagenome</name>
    <dbReference type="NCBI Taxonomy" id="449393"/>
    <lineage>
        <taxon>unclassified sequences</taxon>
        <taxon>metagenomes</taxon>
        <taxon>ecological metagenomes</taxon>
    </lineage>
</organism>
<gene>
    <name evidence="4" type="ORF">UFOPK1493_01791</name>
</gene>
<dbReference type="PRINTS" id="PR00778">
    <property type="entry name" value="HTHARSR"/>
</dbReference>
<evidence type="ECO:0000313" key="4">
    <source>
        <dbReference type="EMBL" id="CAB4561151.1"/>
    </source>
</evidence>
<dbReference type="SUPFAM" id="SSF46785">
    <property type="entry name" value="Winged helix' DNA-binding domain"/>
    <property type="match status" value="1"/>
</dbReference>
<feature type="domain" description="HTH arsR-type" evidence="3">
    <location>
        <begin position="9"/>
        <end position="87"/>
    </location>
</feature>
<dbReference type="CDD" id="cd02062">
    <property type="entry name" value="Nitro_FMN_reductase"/>
    <property type="match status" value="1"/>
</dbReference>
<dbReference type="CDD" id="cd00090">
    <property type="entry name" value="HTH_ARSR"/>
    <property type="match status" value="1"/>
</dbReference>
<dbReference type="Pfam" id="PF12840">
    <property type="entry name" value="HTH_20"/>
    <property type="match status" value="1"/>
</dbReference>
<evidence type="ECO:0000256" key="1">
    <source>
        <dbReference type="ARBA" id="ARBA00007118"/>
    </source>
</evidence>
<dbReference type="InterPro" id="IPR029479">
    <property type="entry name" value="Nitroreductase"/>
</dbReference>
<dbReference type="InterPro" id="IPR011991">
    <property type="entry name" value="ArsR-like_HTH"/>
</dbReference>
<dbReference type="Pfam" id="PF00881">
    <property type="entry name" value="Nitroreductase"/>
    <property type="match status" value="1"/>
</dbReference>
<evidence type="ECO:0000256" key="2">
    <source>
        <dbReference type="ARBA" id="ARBA00023002"/>
    </source>
</evidence>
<accession>A0A6J6DB50</accession>
<dbReference type="InterPro" id="IPR036390">
    <property type="entry name" value="WH_DNA-bd_sf"/>
</dbReference>
<dbReference type="SUPFAM" id="SSF55469">
    <property type="entry name" value="FMN-dependent nitroreductase-like"/>
    <property type="match status" value="1"/>
</dbReference>
<name>A0A6J6DB50_9ZZZZ</name>
<dbReference type="AlphaFoldDB" id="A0A6J6DB50"/>
<dbReference type="InterPro" id="IPR001845">
    <property type="entry name" value="HTH_ArsR_DNA-bd_dom"/>
</dbReference>
<dbReference type="Gene3D" id="3.40.109.10">
    <property type="entry name" value="NADH Oxidase"/>
    <property type="match status" value="1"/>
</dbReference>
<sequence>MEETDRDDLVFEALADPTRRALLDALFQDDGRPVQALCDRHPEMTPFGVMKHLGVLEAANLVVTRREGRTKRHFLNPIPIPIRPGRCATRNVRVRGRGTVAAMTIDRAAADKLLTTTRSVRKRLDLTRPVPLELIDECIEVAMQAPTGTNAQNWSFVVVTDPAKKAAIADFYRRGGEVMAGSGYPPPLPEGDPREHVMPKVMESATYLGEVLDQVPVFVIPCVQGRMEKVPMIVAQASTYGSILPAAWSFMLAARARGLGTAWTTIHLFFHDEVSELLGIPPEWTQTALFPVAYYTGDDFKPAHRLPAGPMIHRDTWGQHP</sequence>
<dbReference type="EMBL" id="CAEZSR010000060">
    <property type="protein sequence ID" value="CAB4561151.1"/>
    <property type="molecule type" value="Genomic_DNA"/>
</dbReference>
<dbReference type="GO" id="GO:0003700">
    <property type="term" value="F:DNA-binding transcription factor activity"/>
    <property type="evidence" value="ECO:0007669"/>
    <property type="project" value="InterPro"/>
</dbReference>
<dbReference type="InterPro" id="IPR036388">
    <property type="entry name" value="WH-like_DNA-bd_sf"/>
</dbReference>
<evidence type="ECO:0000259" key="3">
    <source>
        <dbReference type="SMART" id="SM00418"/>
    </source>
</evidence>
<keyword evidence="2" id="KW-0560">Oxidoreductase</keyword>
<dbReference type="Gene3D" id="1.10.10.10">
    <property type="entry name" value="Winged helix-like DNA-binding domain superfamily/Winged helix DNA-binding domain"/>
    <property type="match status" value="1"/>
</dbReference>
<dbReference type="GO" id="GO:0016491">
    <property type="term" value="F:oxidoreductase activity"/>
    <property type="evidence" value="ECO:0007669"/>
    <property type="project" value="UniProtKB-KW"/>
</dbReference>